<dbReference type="PANTHER" id="PTHR38787">
    <property type="entry name" value="REGULATORY P DOMAIN-CONTAINING PROTEIN"/>
    <property type="match status" value="1"/>
</dbReference>
<feature type="signal peptide" evidence="1">
    <location>
        <begin position="1"/>
        <end position="26"/>
    </location>
</feature>
<dbReference type="GeneID" id="19316940"/>
<evidence type="ECO:0000313" key="2">
    <source>
        <dbReference type="EMBL" id="EPQ29607.1"/>
    </source>
</evidence>
<feature type="chain" id="PRO_5001604048" description="Regulatory P domain-containing protein" evidence="1">
    <location>
        <begin position="27"/>
        <end position="454"/>
    </location>
</feature>
<dbReference type="InterPro" id="IPR013211">
    <property type="entry name" value="LVIVD"/>
</dbReference>
<keyword evidence="1" id="KW-0732">Signal</keyword>
<evidence type="ECO:0000256" key="1">
    <source>
        <dbReference type="SAM" id="SignalP"/>
    </source>
</evidence>
<dbReference type="EMBL" id="KE361630">
    <property type="protein sequence ID" value="EPQ29607.1"/>
    <property type="molecule type" value="Genomic_DNA"/>
</dbReference>
<dbReference type="AlphaFoldDB" id="A0A061H9Q3"/>
<dbReference type="RefSeq" id="XP_007878531.1">
    <property type="nucleotide sequence ID" value="XM_007880340.1"/>
</dbReference>
<dbReference type="NCBIfam" id="TIGR04312">
    <property type="entry name" value="choice_anch_B"/>
    <property type="match status" value="1"/>
</dbReference>
<evidence type="ECO:0000313" key="3">
    <source>
        <dbReference type="Proteomes" id="UP000053664"/>
    </source>
</evidence>
<name>A0A061H9Q3_9BASI</name>
<reference evidence="2 3" key="1">
    <citation type="journal article" date="2013" name="Plant Cell">
        <title>The transition from a phytopathogenic smut ancestor to an anamorphic biocontrol agent deciphered by comparative whole-genome analysis.</title>
        <authorList>
            <person name="Lefebvre F."/>
            <person name="Joly D.L."/>
            <person name="Labbe C."/>
            <person name="Teichmann B."/>
            <person name="Linning R."/>
            <person name="Belzile F."/>
            <person name="Bakkeren G."/>
            <person name="Belanger R.R."/>
        </authorList>
    </citation>
    <scope>NUCLEOTIDE SEQUENCE [LARGE SCALE GENOMIC DNA]</scope>
    <source>
        <strain evidence="2 3">PF-1</strain>
    </source>
</reference>
<dbReference type="KEGG" id="pfp:PFL1_02826"/>
<dbReference type="Proteomes" id="UP000053664">
    <property type="component" value="Unassembled WGS sequence"/>
</dbReference>
<dbReference type="HOGENOM" id="CLU_031217_0_0_1"/>
<dbReference type="PANTHER" id="PTHR38787:SF3">
    <property type="entry name" value="REGULATORY P DOMAIN-CONTAINING PROTEIN"/>
    <property type="match status" value="1"/>
</dbReference>
<dbReference type="Pfam" id="PF08309">
    <property type="entry name" value="LVIVD"/>
    <property type="match status" value="2"/>
</dbReference>
<dbReference type="InterPro" id="IPR027589">
    <property type="entry name" value="Choice_anch_B"/>
</dbReference>
<accession>A0A061H9Q3</accession>
<proteinExistence type="predicted"/>
<gene>
    <name evidence="2" type="ORF">PFL1_02826</name>
</gene>
<organism evidence="2 3">
    <name type="scientific">Pseudozyma flocculosa PF-1</name>
    <dbReference type="NCBI Taxonomy" id="1277687"/>
    <lineage>
        <taxon>Eukaryota</taxon>
        <taxon>Fungi</taxon>
        <taxon>Dikarya</taxon>
        <taxon>Basidiomycota</taxon>
        <taxon>Ustilaginomycotina</taxon>
        <taxon>Ustilaginomycetes</taxon>
        <taxon>Ustilaginales</taxon>
        <taxon>Ustilaginaceae</taxon>
        <taxon>Pseudozyma</taxon>
    </lineage>
</organism>
<dbReference type="eggNOG" id="ENOG502QQSB">
    <property type="taxonomic scope" value="Eukaryota"/>
</dbReference>
<dbReference type="GO" id="GO:0005576">
    <property type="term" value="C:extracellular region"/>
    <property type="evidence" value="ECO:0007669"/>
    <property type="project" value="TreeGrafter"/>
</dbReference>
<evidence type="ECO:0008006" key="4">
    <source>
        <dbReference type="Google" id="ProtNLM"/>
    </source>
</evidence>
<sequence>MKGFKLSALLVASALALFSATSDVAAAPGQLTTRQSLMQVEGLMAHKEASRQRCREQGLCGKYNPDANARRVAPRAATCVNGKAGEYPCRNVNMLDMLSHTEMGSKTAEGNDCWGWTSGGREFGLVGQTDGTAFVEINASTGAMKYLGRLPTQTVNSIWRDIKVIGNYAYIGAEASGHGLQIFDLRKLLTVTTPQTFTAGAVFKGFGSSHNIVNSANPNVIIAVGQTTCSGGPHFVDVSNPLSPKDLGCYGGDGYTHDAQCVTYNGPDTAYKGKEVCFAYNEDTLTILDVSDKRNVKLISRTPYRGSAYTHQGWLTDASQTYLLLDDELDEEKATVSAADGHTRTYLWNIKNLSKPVLEGAYRSPVTSIDHNQYVVNGYSYQANYASGLRIVDVRNVANGGGLASMKEAGFFDVRPEDDVVDFYGSWNAYPFPSGKVLVNSIERGAYVVKPTFN</sequence>
<protein>
    <recommendedName>
        <fullName evidence="4">Regulatory P domain-containing protein</fullName>
    </recommendedName>
</protein>